<evidence type="ECO:0000256" key="3">
    <source>
        <dbReference type="SAM" id="Coils"/>
    </source>
</evidence>
<dbReference type="InterPro" id="IPR027417">
    <property type="entry name" value="P-loop_NTPase"/>
</dbReference>
<keyword evidence="7" id="KW-1185">Reference proteome</keyword>
<feature type="coiled-coil region" evidence="3">
    <location>
        <begin position="461"/>
        <end position="498"/>
    </location>
</feature>
<dbReference type="EMBL" id="CAJVQB010004117">
    <property type="protein sequence ID" value="CAG8627296.1"/>
    <property type="molecule type" value="Genomic_DNA"/>
</dbReference>
<protein>
    <submittedName>
        <fullName evidence="6">20086_t:CDS:1</fullName>
    </submittedName>
</protein>
<keyword evidence="3" id="KW-0175">Coiled coil</keyword>
<accession>A0ABN7ULL8</accession>
<name>A0ABN7ULL8_GIGMA</name>
<evidence type="ECO:0000256" key="1">
    <source>
        <dbReference type="ARBA" id="ARBA00022614"/>
    </source>
</evidence>
<dbReference type="Pfam" id="PF12799">
    <property type="entry name" value="LRR_4"/>
    <property type="match status" value="1"/>
</dbReference>
<dbReference type="SUPFAM" id="SSF52540">
    <property type="entry name" value="P-loop containing nucleoside triphosphate hydrolases"/>
    <property type="match status" value="1"/>
</dbReference>
<organism evidence="6 7">
    <name type="scientific">Gigaspora margarita</name>
    <dbReference type="NCBI Taxonomy" id="4874"/>
    <lineage>
        <taxon>Eukaryota</taxon>
        <taxon>Fungi</taxon>
        <taxon>Fungi incertae sedis</taxon>
        <taxon>Mucoromycota</taxon>
        <taxon>Glomeromycotina</taxon>
        <taxon>Glomeromycetes</taxon>
        <taxon>Diversisporales</taxon>
        <taxon>Gigasporaceae</taxon>
        <taxon>Gigaspora</taxon>
    </lineage>
</organism>
<reference evidence="6 7" key="1">
    <citation type="submission" date="2021-06" db="EMBL/GenBank/DDBJ databases">
        <authorList>
            <person name="Kallberg Y."/>
            <person name="Tangrot J."/>
            <person name="Rosling A."/>
        </authorList>
    </citation>
    <scope>NUCLEOTIDE SEQUENCE [LARGE SCALE GENOMIC DNA]</scope>
    <source>
        <strain evidence="6 7">120-4 pot B 10/14</strain>
    </source>
</reference>
<dbReference type="PROSITE" id="PS50222">
    <property type="entry name" value="EF_HAND_2"/>
    <property type="match status" value="1"/>
</dbReference>
<feature type="compositionally biased region" description="Low complexity" evidence="4">
    <location>
        <begin position="303"/>
        <end position="321"/>
    </location>
</feature>
<gene>
    <name evidence="6" type="ORF">GMARGA_LOCUS8144</name>
</gene>
<evidence type="ECO:0000259" key="5">
    <source>
        <dbReference type="PROSITE" id="PS50222"/>
    </source>
</evidence>
<dbReference type="InterPro" id="IPR025875">
    <property type="entry name" value="Leu-rich_rpt_4"/>
</dbReference>
<dbReference type="PROSITE" id="PS00018">
    <property type="entry name" value="EF_HAND_1"/>
    <property type="match status" value="1"/>
</dbReference>
<dbReference type="Gene3D" id="3.40.50.300">
    <property type="entry name" value="P-loop containing nucleotide triphosphate hydrolases"/>
    <property type="match status" value="1"/>
</dbReference>
<dbReference type="Proteomes" id="UP000789901">
    <property type="component" value="Unassembled WGS sequence"/>
</dbReference>
<evidence type="ECO:0000313" key="7">
    <source>
        <dbReference type="Proteomes" id="UP000789901"/>
    </source>
</evidence>
<comment type="caution">
    <text evidence="6">The sequence shown here is derived from an EMBL/GenBank/DDBJ whole genome shotgun (WGS) entry which is preliminary data.</text>
</comment>
<evidence type="ECO:0000256" key="2">
    <source>
        <dbReference type="ARBA" id="ARBA00022737"/>
    </source>
</evidence>
<dbReference type="InterPro" id="IPR032675">
    <property type="entry name" value="LRR_dom_sf"/>
</dbReference>
<evidence type="ECO:0000256" key="4">
    <source>
        <dbReference type="SAM" id="MobiDB-lite"/>
    </source>
</evidence>
<dbReference type="Gene3D" id="3.80.10.10">
    <property type="entry name" value="Ribonuclease Inhibitor"/>
    <property type="match status" value="1"/>
</dbReference>
<feature type="region of interest" description="Disordered" evidence="4">
    <location>
        <begin position="303"/>
        <end position="351"/>
    </location>
</feature>
<keyword evidence="2" id="KW-0677">Repeat</keyword>
<keyword evidence="1" id="KW-0433">Leucine-rich repeat</keyword>
<feature type="compositionally biased region" description="Low complexity" evidence="4">
    <location>
        <begin position="334"/>
        <end position="351"/>
    </location>
</feature>
<evidence type="ECO:0000313" key="6">
    <source>
        <dbReference type="EMBL" id="CAG8627296.1"/>
    </source>
</evidence>
<dbReference type="SUPFAM" id="SSF52075">
    <property type="entry name" value="Outer arm dynein light chain 1"/>
    <property type="match status" value="1"/>
</dbReference>
<proteinExistence type="predicted"/>
<dbReference type="InterPro" id="IPR018247">
    <property type="entry name" value="EF_Hand_1_Ca_BS"/>
</dbReference>
<feature type="domain" description="EF-hand" evidence="5">
    <location>
        <begin position="439"/>
        <end position="474"/>
    </location>
</feature>
<sequence length="665" mass="76263">MVDTKNIIIIGGAGVGKTTLSNVLSGTEVFKEDIKDKEFEDEERKTKYRVIDTIGLGNTMATEKEKKELLERFEEEIGTYIDEGISQIFFVVGEKIDRETLTEFLWLNEYLFDKRSFDYTTIVRTKFGDFKKEKKRTKDTEKLVKFFNNNETWKEINTQILEKGKIVYVDNLSLEVEDEEELADNKEQRQKSRKILLDYLNNSSIKEPYQTNISKRNLKGRLNLKGFANLKKLNCADNQLTNLDLSDCPNLVELKCNNNQLTNLNFLKSVSNLEKLEIQDNKNFSFPSLVVGENLPKLQELNINNTNITRERNTTTSTNEELPTKPIISPPQSSPLKDSSSSATISTNSSKSSRATTVAGGILTLVGQPIIGGVMAATSPFIDVAATQMKESFYETKKEKWNEFLTDADTFLDNFNELLGTLQRIEGGQLGVVNIKLQELKKQVDNFLQDYDDDDNGEIDLDELINERVKFNQELRKLEEIERSMKELETEVVKYKKGSSRPEEVKDEATKLKVQEIIKQQIIIVGQLAQNVKAQLPSQGMKHFIYPLFLKQEDKYQILVISKVNKTSLYLLNLTEKVDFAKPYLLNQAEEEAKTIQAKEILKVTKRANAKAELPKREKDPNDEKLNQIKVEIEKRVKELVVNNKNQEVTHHTDHISFLTQPEND</sequence>
<dbReference type="InterPro" id="IPR002048">
    <property type="entry name" value="EF_hand_dom"/>
</dbReference>